<dbReference type="InterPro" id="IPR036113">
    <property type="entry name" value="Asp/Glu-ADT_sf_sub_c"/>
</dbReference>
<protein>
    <submittedName>
        <fullName evidence="1">Uncharacterized protein</fullName>
    </submittedName>
</protein>
<dbReference type="NCBIfam" id="TIGR00135">
    <property type="entry name" value="gatC"/>
    <property type="match status" value="1"/>
</dbReference>
<gene>
    <name evidence="1" type="ORF">S01H4_01889</name>
</gene>
<dbReference type="EMBL" id="BART01000377">
    <property type="protein sequence ID" value="GAG71515.1"/>
    <property type="molecule type" value="Genomic_DNA"/>
</dbReference>
<name>X0ZP52_9ZZZZ</name>
<dbReference type="SUPFAM" id="SSF141000">
    <property type="entry name" value="Glu-tRNAGln amidotransferase C subunit"/>
    <property type="match status" value="1"/>
</dbReference>
<proteinExistence type="inferred from homology"/>
<reference evidence="1" key="1">
    <citation type="journal article" date="2014" name="Front. Microbiol.">
        <title>High frequency of phylogenetically diverse reductive dehalogenase-homologous genes in deep subseafloor sedimentary metagenomes.</title>
        <authorList>
            <person name="Kawai M."/>
            <person name="Futagami T."/>
            <person name="Toyoda A."/>
            <person name="Takaki Y."/>
            <person name="Nishi S."/>
            <person name="Hori S."/>
            <person name="Arai W."/>
            <person name="Tsubouchi T."/>
            <person name="Morono Y."/>
            <person name="Uchiyama I."/>
            <person name="Ito T."/>
            <person name="Fujiyama A."/>
            <person name="Inagaki F."/>
            <person name="Takami H."/>
        </authorList>
    </citation>
    <scope>NUCLEOTIDE SEQUENCE</scope>
    <source>
        <strain evidence="1">Expedition CK06-06</strain>
    </source>
</reference>
<dbReference type="Pfam" id="PF02686">
    <property type="entry name" value="GatC"/>
    <property type="match status" value="1"/>
</dbReference>
<dbReference type="Gene3D" id="1.10.20.60">
    <property type="entry name" value="Glu-tRNAGln amidotransferase C subunit, N-terminal domain"/>
    <property type="match status" value="1"/>
</dbReference>
<dbReference type="GO" id="GO:0070681">
    <property type="term" value="P:glutaminyl-tRNAGln biosynthesis via transamidation"/>
    <property type="evidence" value="ECO:0007669"/>
    <property type="project" value="TreeGrafter"/>
</dbReference>
<comment type="caution">
    <text evidence="1">The sequence shown here is derived from an EMBL/GenBank/DDBJ whole genome shotgun (WGS) entry which is preliminary data.</text>
</comment>
<evidence type="ECO:0000313" key="1">
    <source>
        <dbReference type="EMBL" id="GAG71515.1"/>
    </source>
</evidence>
<dbReference type="InterPro" id="IPR003837">
    <property type="entry name" value="GatC"/>
</dbReference>
<sequence>MEEISKKDVKHVAKLAELDIREDELDKFVDQLNIVLKHAGRIKKIDTTDVEPTSHVTNIINIFRDDIVKKCISKKDALSNSPKTIEDLFEVPLIIEE</sequence>
<accession>X0ZP52</accession>
<dbReference type="AlphaFoldDB" id="X0ZP52"/>
<organism evidence="1">
    <name type="scientific">marine sediment metagenome</name>
    <dbReference type="NCBI Taxonomy" id="412755"/>
    <lineage>
        <taxon>unclassified sequences</taxon>
        <taxon>metagenomes</taxon>
        <taxon>ecological metagenomes</taxon>
    </lineage>
</organism>
<dbReference type="HAMAP" id="MF_00122">
    <property type="entry name" value="GatC"/>
    <property type="match status" value="1"/>
</dbReference>
<dbReference type="GO" id="GO:0006450">
    <property type="term" value="P:regulation of translational fidelity"/>
    <property type="evidence" value="ECO:0007669"/>
    <property type="project" value="InterPro"/>
</dbReference>
<dbReference type="PANTHER" id="PTHR15004">
    <property type="entry name" value="GLUTAMYL-TRNA(GLN) AMIDOTRANSFERASE SUBUNIT C, MITOCHONDRIAL"/>
    <property type="match status" value="1"/>
</dbReference>
<dbReference type="PANTHER" id="PTHR15004:SF0">
    <property type="entry name" value="GLUTAMYL-TRNA(GLN) AMIDOTRANSFERASE SUBUNIT C, MITOCHONDRIAL"/>
    <property type="match status" value="1"/>
</dbReference>